<dbReference type="Pfam" id="PF00881">
    <property type="entry name" value="Nitroreductase"/>
    <property type="match status" value="2"/>
</dbReference>
<feature type="domain" description="Nitroreductase" evidence="1">
    <location>
        <begin position="5"/>
        <end position="60"/>
    </location>
</feature>
<dbReference type="CDD" id="cd02136">
    <property type="entry name" value="PnbA_NfnB-like"/>
    <property type="match status" value="1"/>
</dbReference>
<dbReference type="EC" id="1.6.99.-" evidence="2"/>
<dbReference type="PANTHER" id="PTHR23026">
    <property type="entry name" value="NADPH NITROREDUCTASE"/>
    <property type="match status" value="1"/>
</dbReference>
<dbReference type="InterPro" id="IPR050627">
    <property type="entry name" value="Nitroreductase/BluB"/>
</dbReference>
<dbReference type="InterPro" id="IPR000415">
    <property type="entry name" value="Nitroreductase-like"/>
</dbReference>
<dbReference type="EMBL" id="CAADRM010000044">
    <property type="protein sequence ID" value="VFU12471.1"/>
    <property type="molecule type" value="Genomic_DNA"/>
</dbReference>
<reference evidence="2" key="1">
    <citation type="submission" date="2019-03" db="EMBL/GenBank/DDBJ databases">
        <authorList>
            <person name="Hao L."/>
        </authorList>
    </citation>
    <scope>NUCLEOTIDE SEQUENCE</scope>
</reference>
<dbReference type="InterPro" id="IPR029479">
    <property type="entry name" value="Nitroreductase"/>
</dbReference>
<proteinExistence type="predicted"/>
<dbReference type="PANTHER" id="PTHR23026:SF123">
    <property type="entry name" value="NAD(P)H NITROREDUCTASE RV3131-RELATED"/>
    <property type="match status" value="1"/>
</dbReference>
<organism evidence="2">
    <name type="scientific">anaerobic digester metagenome</name>
    <dbReference type="NCBI Taxonomy" id="1263854"/>
    <lineage>
        <taxon>unclassified sequences</taxon>
        <taxon>metagenomes</taxon>
        <taxon>ecological metagenomes</taxon>
    </lineage>
</organism>
<protein>
    <submittedName>
        <fullName evidence="2">NADPH-flavin oxidoreductase</fullName>
        <ecNumber evidence="2">1.6.99.-</ecNumber>
    </submittedName>
</protein>
<dbReference type="GO" id="GO:0016491">
    <property type="term" value="F:oxidoreductase activity"/>
    <property type="evidence" value="ECO:0007669"/>
    <property type="project" value="UniProtKB-KW"/>
</dbReference>
<accession>A0A485M1D1</accession>
<evidence type="ECO:0000313" key="2">
    <source>
        <dbReference type="EMBL" id="VFU12471.1"/>
    </source>
</evidence>
<dbReference type="AlphaFoldDB" id="A0A485M1D1"/>
<dbReference type="SUPFAM" id="SSF55469">
    <property type="entry name" value="FMN-dependent nitroreductase-like"/>
    <property type="match status" value="1"/>
</dbReference>
<dbReference type="Gene3D" id="3.40.109.10">
    <property type="entry name" value="NADH Oxidase"/>
    <property type="match status" value="1"/>
</dbReference>
<feature type="domain" description="Nitroreductase" evidence="1">
    <location>
        <begin position="63"/>
        <end position="144"/>
    </location>
</feature>
<sequence>MIDAIHGRRSIRRFAQRAVSDELVDRILDAGRWAPSGLNNQPWRFAVIRDKAVKEELAALTRYGSIIRSADVILAVFFDQDAGYDRTKDLQAIGACIQNMLLAIHDSGLGGVWLGEILKNGRKVGALLEAPDSYEFMAAIALGYPQGKTPEAPGRKSIAELVFFRR</sequence>
<keyword evidence="2" id="KW-0560">Oxidoreductase</keyword>
<gene>
    <name evidence="2" type="primary">frp</name>
    <name evidence="2" type="ORF">SCFA_1380002</name>
</gene>
<evidence type="ECO:0000259" key="1">
    <source>
        <dbReference type="Pfam" id="PF00881"/>
    </source>
</evidence>
<name>A0A485M1D1_9ZZZZ</name>